<protein>
    <submittedName>
        <fullName evidence="1">Uncharacterized protein</fullName>
    </submittedName>
</protein>
<gene>
    <name evidence="1" type="ORF">ACFPN5_24895</name>
</gene>
<dbReference type="EMBL" id="JBHSMU010000019">
    <property type="protein sequence ID" value="MFC5463057.1"/>
    <property type="molecule type" value="Genomic_DNA"/>
</dbReference>
<proteinExistence type="predicted"/>
<reference evidence="2" key="1">
    <citation type="journal article" date="2019" name="Int. J. Syst. Evol. Microbiol.">
        <title>The Global Catalogue of Microorganisms (GCM) 10K type strain sequencing project: providing services to taxonomists for standard genome sequencing and annotation.</title>
        <authorList>
            <consortium name="The Broad Institute Genomics Platform"/>
            <consortium name="The Broad Institute Genome Sequencing Center for Infectious Disease"/>
            <person name="Wu L."/>
            <person name="Ma J."/>
        </authorList>
    </citation>
    <scope>NUCLEOTIDE SEQUENCE [LARGE SCALE GENOMIC DNA]</scope>
    <source>
        <strain evidence="2">KACC 12649</strain>
    </source>
</reference>
<accession>A0ABW0LDW6</accession>
<keyword evidence="2" id="KW-1185">Reference proteome</keyword>
<evidence type="ECO:0000313" key="2">
    <source>
        <dbReference type="Proteomes" id="UP001596050"/>
    </source>
</evidence>
<name>A0ABW0LDW6_9BURK</name>
<sequence length="103" mass="11525">MPDLLLVRRAYAAVQALGHRRGQRKQQVLFHVVHGALLFQARCGDTPQISFDQRDRRAVHGDIGSCQKLWRAPTLNARSPEPASVLLLTLHPEPEALFDGSCF</sequence>
<organism evidence="1 2">
    <name type="scientific">Massilia niabensis</name>
    <dbReference type="NCBI Taxonomy" id="544910"/>
    <lineage>
        <taxon>Bacteria</taxon>
        <taxon>Pseudomonadati</taxon>
        <taxon>Pseudomonadota</taxon>
        <taxon>Betaproteobacteria</taxon>
        <taxon>Burkholderiales</taxon>
        <taxon>Oxalobacteraceae</taxon>
        <taxon>Telluria group</taxon>
        <taxon>Massilia</taxon>
    </lineage>
</organism>
<dbReference type="RefSeq" id="WP_379786539.1">
    <property type="nucleotide sequence ID" value="NZ_JBHSMU010000019.1"/>
</dbReference>
<comment type="caution">
    <text evidence="1">The sequence shown here is derived from an EMBL/GenBank/DDBJ whole genome shotgun (WGS) entry which is preliminary data.</text>
</comment>
<dbReference type="Proteomes" id="UP001596050">
    <property type="component" value="Unassembled WGS sequence"/>
</dbReference>
<evidence type="ECO:0000313" key="1">
    <source>
        <dbReference type="EMBL" id="MFC5463057.1"/>
    </source>
</evidence>